<comment type="caution">
    <text evidence="1">The sequence shown here is derived from an EMBL/GenBank/DDBJ whole genome shotgun (WGS) entry which is preliminary data.</text>
</comment>
<gene>
    <name evidence="1" type="ORF">VNO77_05076</name>
</gene>
<dbReference type="AlphaFoldDB" id="A0AAN9MZQ3"/>
<dbReference type="EMBL" id="JAYMYQ010000001">
    <property type="protein sequence ID" value="KAK7362951.1"/>
    <property type="molecule type" value="Genomic_DNA"/>
</dbReference>
<name>A0AAN9MZQ3_CANGL</name>
<dbReference type="Proteomes" id="UP001367508">
    <property type="component" value="Unassembled WGS sequence"/>
</dbReference>
<evidence type="ECO:0000313" key="1">
    <source>
        <dbReference type="EMBL" id="KAK7362951.1"/>
    </source>
</evidence>
<keyword evidence="2" id="KW-1185">Reference proteome</keyword>
<organism evidence="1 2">
    <name type="scientific">Canavalia gladiata</name>
    <name type="common">Sword bean</name>
    <name type="synonym">Dolichos gladiatus</name>
    <dbReference type="NCBI Taxonomy" id="3824"/>
    <lineage>
        <taxon>Eukaryota</taxon>
        <taxon>Viridiplantae</taxon>
        <taxon>Streptophyta</taxon>
        <taxon>Embryophyta</taxon>
        <taxon>Tracheophyta</taxon>
        <taxon>Spermatophyta</taxon>
        <taxon>Magnoliopsida</taxon>
        <taxon>eudicotyledons</taxon>
        <taxon>Gunneridae</taxon>
        <taxon>Pentapetalae</taxon>
        <taxon>rosids</taxon>
        <taxon>fabids</taxon>
        <taxon>Fabales</taxon>
        <taxon>Fabaceae</taxon>
        <taxon>Papilionoideae</taxon>
        <taxon>50 kb inversion clade</taxon>
        <taxon>NPAAA clade</taxon>
        <taxon>indigoferoid/millettioid clade</taxon>
        <taxon>Phaseoleae</taxon>
        <taxon>Canavalia</taxon>
    </lineage>
</organism>
<reference evidence="1 2" key="1">
    <citation type="submission" date="2024-01" db="EMBL/GenBank/DDBJ databases">
        <title>The genomes of 5 underutilized Papilionoideae crops provide insights into root nodulation and disease resistanc.</title>
        <authorList>
            <person name="Jiang F."/>
        </authorList>
    </citation>
    <scope>NUCLEOTIDE SEQUENCE [LARGE SCALE GENOMIC DNA]</scope>
    <source>
        <strain evidence="1">LVBAO_FW01</strain>
        <tissue evidence="1">Leaves</tissue>
    </source>
</reference>
<protein>
    <submittedName>
        <fullName evidence="1">Uncharacterized protein</fullName>
    </submittedName>
</protein>
<accession>A0AAN9MZQ3</accession>
<evidence type="ECO:0000313" key="2">
    <source>
        <dbReference type="Proteomes" id="UP001367508"/>
    </source>
</evidence>
<proteinExistence type="predicted"/>
<sequence length="270" mass="30256">MGVWTYLQLQECETSTIPHEMQAGLFFLGADDSSIRLENTHKNPIVGEQRQNNGAIEEGSAILRACGRVRAKKRALWSLSSGCTKRGYRLTKTLLLKGSVKTLKKSKEDSKKEKGAKNKKVMDEAEGAPNFSGILSLSTQEGKVVPKERTWKDIAVGETNNLLVGRKPCFKDRLDRLAAISCEKQFIYLFNAQSHGSVAGKFLFCYALVTWFGTLLLVKTQDCFSASIFSTFHLNPHIQNMHMHVKSKTKDTDPHQVSCFLFTYLCITLV</sequence>